<feature type="domain" description="Type II secretion system protein GspF" evidence="7">
    <location>
        <begin position="159"/>
        <end position="286"/>
    </location>
</feature>
<dbReference type="RefSeq" id="WP_055461723.1">
    <property type="nucleotide sequence ID" value="NZ_CYHG01000002.1"/>
</dbReference>
<dbReference type="STRING" id="1137284.GCA_001418205_00592"/>
<evidence type="ECO:0000256" key="4">
    <source>
        <dbReference type="ARBA" id="ARBA00022989"/>
    </source>
</evidence>
<keyword evidence="4 6" id="KW-1133">Transmembrane helix</keyword>
<dbReference type="AlphaFoldDB" id="A0A0K6II17"/>
<keyword evidence="2" id="KW-1003">Cell membrane</keyword>
<sequence length="296" mass="33732">MFVELFSDVTFVILLAAFHVLLVLTLLSKGKQKSQGLRWLMQYDQSTSSKAWWRGFLLIARWLRATFSSTEAEMQKKCLEAGIYNKQVALYYMPIKYCTLFAGGGVIYWLSQEQNWKPLNLMVVAAIWVVIVLIFPDAYISSRAKSLRVKISNKLPYMIDLLAVCVQTGMTIEASMAYLSKEMMSFDKDLGHMLNKTNDRIQIIGIEQALVELHTRVPTNEMRSFVMTLNQSLQYGTSIYSVLTTLSSEIREVQMLGLEEKIGQLSAKMSIPLILFIMFPIVILITAPGIMRMMYG</sequence>
<feature type="transmembrane region" description="Helical" evidence="6">
    <location>
        <begin position="6"/>
        <end position="27"/>
    </location>
</feature>
<feature type="transmembrane region" description="Helical" evidence="6">
    <location>
        <begin position="89"/>
        <end position="109"/>
    </location>
</feature>
<comment type="subcellular location">
    <subcellularLocation>
        <location evidence="1">Cell membrane</location>
        <topology evidence="1">Multi-pass membrane protein</topology>
    </subcellularLocation>
</comment>
<keyword evidence="9" id="KW-1185">Reference proteome</keyword>
<evidence type="ECO:0000313" key="9">
    <source>
        <dbReference type="Proteomes" id="UP000182769"/>
    </source>
</evidence>
<keyword evidence="3 6" id="KW-0812">Transmembrane</keyword>
<proteinExistence type="predicted"/>
<evidence type="ECO:0000313" key="8">
    <source>
        <dbReference type="EMBL" id="CUB02750.1"/>
    </source>
</evidence>
<evidence type="ECO:0000256" key="3">
    <source>
        <dbReference type="ARBA" id="ARBA00022692"/>
    </source>
</evidence>
<dbReference type="OrthoDB" id="9810662at2"/>
<keyword evidence="5 6" id="KW-0472">Membrane</keyword>
<evidence type="ECO:0000259" key="7">
    <source>
        <dbReference type="Pfam" id="PF00482"/>
    </source>
</evidence>
<organism evidence="8 9">
    <name type="scientific">Marinomonas fungiae</name>
    <dbReference type="NCBI Taxonomy" id="1137284"/>
    <lineage>
        <taxon>Bacteria</taxon>
        <taxon>Pseudomonadati</taxon>
        <taxon>Pseudomonadota</taxon>
        <taxon>Gammaproteobacteria</taxon>
        <taxon>Oceanospirillales</taxon>
        <taxon>Oceanospirillaceae</taxon>
        <taxon>Marinomonas</taxon>
    </lineage>
</organism>
<dbReference type="InterPro" id="IPR018076">
    <property type="entry name" value="T2SS_GspF_dom"/>
</dbReference>
<name>A0A0K6II17_9GAMM</name>
<dbReference type="Pfam" id="PF00482">
    <property type="entry name" value="T2SSF"/>
    <property type="match status" value="1"/>
</dbReference>
<evidence type="ECO:0000256" key="5">
    <source>
        <dbReference type="ARBA" id="ARBA00023136"/>
    </source>
</evidence>
<feature type="transmembrane region" description="Helical" evidence="6">
    <location>
        <begin position="271"/>
        <end position="291"/>
    </location>
</feature>
<dbReference type="EMBL" id="CYHG01000002">
    <property type="protein sequence ID" value="CUB02750.1"/>
    <property type="molecule type" value="Genomic_DNA"/>
</dbReference>
<dbReference type="PANTHER" id="PTHR35007:SF2">
    <property type="entry name" value="PILUS ASSEMBLE PROTEIN"/>
    <property type="match status" value="1"/>
</dbReference>
<reference evidence="9" key="1">
    <citation type="submission" date="2015-08" db="EMBL/GenBank/DDBJ databases">
        <authorList>
            <person name="Varghese N."/>
        </authorList>
    </citation>
    <scope>NUCLEOTIDE SEQUENCE [LARGE SCALE GENOMIC DNA]</scope>
    <source>
        <strain evidence="9">JCM 18476</strain>
    </source>
</reference>
<dbReference type="GO" id="GO:0005886">
    <property type="term" value="C:plasma membrane"/>
    <property type="evidence" value="ECO:0007669"/>
    <property type="project" value="UniProtKB-SubCell"/>
</dbReference>
<dbReference type="PANTHER" id="PTHR35007">
    <property type="entry name" value="INTEGRAL MEMBRANE PROTEIN-RELATED"/>
    <property type="match status" value="1"/>
</dbReference>
<dbReference type="Proteomes" id="UP000182769">
    <property type="component" value="Unassembled WGS sequence"/>
</dbReference>
<gene>
    <name evidence="8" type="ORF">Ga0061065_10287</name>
</gene>
<evidence type="ECO:0000256" key="2">
    <source>
        <dbReference type="ARBA" id="ARBA00022475"/>
    </source>
</evidence>
<evidence type="ECO:0000256" key="1">
    <source>
        <dbReference type="ARBA" id="ARBA00004651"/>
    </source>
</evidence>
<accession>A0A0K6II17</accession>
<evidence type="ECO:0000256" key="6">
    <source>
        <dbReference type="SAM" id="Phobius"/>
    </source>
</evidence>
<feature type="transmembrane region" description="Helical" evidence="6">
    <location>
        <begin position="121"/>
        <end position="140"/>
    </location>
</feature>
<protein>
    <submittedName>
        <fullName evidence="8">Type II secretion system (T2SS), protein F</fullName>
    </submittedName>
</protein>